<dbReference type="PANTHER" id="PTHR46191:SF2">
    <property type="entry name" value="HALOACID DEHALOGENASE-LIKE HYDROLASE DOMAIN-CONTAINING PROTEIN 3"/>
    <property type="match status" value="1"/>
</dbReference>
<keyword evidence="4" id="KW-1185">Reference proteome</keyword>
<dbReference type="SMR" id="A0A6A9QGP2"/>
<keyword evidence="2" id="KW-0175">Coiled coil</keyword>
<dbReference type="InterPro" id="IPR051828">
    <property type="entry name" value="HAD-like_hydrolase_domain"/>
</dbReference>
<dbReference type="PRINTS" id="PR00413">
    <property type="entry name" value="HADHALOGNASE"/>
</dbReference>
<dbReference type="Gene3D" id="3.40.50.1000">
    <property type="entry name" value="HAD superfamily/HAD-like"/>
    <property type="match status" value="1"/>
</dbReference>
<protein>
    <submittedName>
        <fullName evidence="3">HAD-IA family hydrolase</fullName>
    </submittedName>
</protein>
<sequence length="231" mass="26157">MIKTVSLDLGDTLVYNKPWGYEVLAELLRDLGYNVSASELFRASAKLRGSKLKPNPNGNNTPSLREVLSSIGIFLTEEQILSLEEANRKAEREVFLYDDVIDFLEWSKNVGITLVLISNAAVNGKAKKHVETFSLSKYFDRMVFSFEVGLVKPNPEIFKVALSGFIKPIHVGDIYEVDIKGAKMAGYDGVLIDRRNVYPEIENRIKTLKQLMEILEKEKEEGELKQQDLID</sequence>
<accession>A0A6A9QGP2</accession>
<dbReference type="EMBL" id="WGGD01000005">
    <property type="protein sequence ID" value="MUN28377.1"/>
    <property type="molecule type" value="Genomic_DNA"/>
</dbReference>
<dbReference type="NCBIfam" id="TIGR01549">
    <property type="entry name" value="HAD-SF-IA-v1"/>
    <property type="match status" value="1"/>
</dbReference>
<keyword evidence="3" id="KW-0378">Hydrolase</keyword>
<evidence type="ECO:0000256" key="1">
    <source>
        <dbReference type="ARBA" id="ARBA00007958"/>
    </source>
</evidence>
<proteinExistence type="inferred from homology"/>
<dbReference type="InterPro" id="IPR023214">
    <property type="entry name" value="HAD_sf"/>
</dbReference>
<evidence type="ECO:0000256" key="2">
    <source>
        <dbReference type="SAM" id="Coils"/>
    </source>
</evidence>
<dbReference type="AlphaFoldDB" id="A0A6A9QGP2"/>
<comment type="similarity">
    <text evidence="1">Belongs to the HAD-like hydrolase superfamily.</text>
</comment>
<dbReference type="PANTHER" id="PTHR46191">
    <property type="match status" value="1"/>
</dbReference>
<dbReference type="Gene3D" id="1.10.150.660">
    <property type="match status" value="1"/>
</dbReference>
<dbReference type="SFLD" id="SFLDG01129">
    <property type="entry name" value="C1.5:_HAD__Beta-PGM__Phosphata"/>
    <property type="match status" value="1"/>
</dbReference>
<name>A0A6A9QGP2_SULME</name>
<dbReference type="Proteomes" id="UP000470772">
    <property type="component" value="Unassembled WGS sequence"/>
</dbReference>
<dbReference type="GO" id="GO:0016787">
    <property type="term" value="F:hydrolase activity"/>
    <property type="evidence" value="ECO:0007669"/>
    <property type="project" value="UniProtKB-KW"/>
</dbReference>
<dbReference type="Pfam" id="PF00702">
    <property type="entry name" value="Hydrolase"/>
    <property type="match status" value="1"/>
</dbReference>
<dbReference type="SUPFAM" id="SSF56784">
    <property type="entry name" value="HAD-like"/>
    <property type="match status" value="1"/>
</dbReference>
<dbReference type="InterPro" id="IPR036412">
    <property type="entry name" value="HAD-like_sf"/>
</dbReference>
<dbReference type="RefSeq" id="WP_054838159.1">
    <property type="nucleotide sequence ID" value="NZ_BBBY01000005.1"/>
</dbReference>
<evidence type="ECO:0000313" key="3">
    <source>
        <dbReference type="EMBL" id="MUN28377.1"/>
    </source>
</evidence>
<dbReference type="SFLD" id="SFLDS00003">
    <property type="entry name" value="Haloacid_Dehalogenase"/>
    <property type="match status" value="1"/>
</dbReference>
<dbReference type="OrthoDB" id="27736at2157"/>
<gene>
    <name evidence="3" type="ORF">GC250_02595</name>
</gene>
<comment type="caution">
    <text evidence="3">The sequence shown here is derived from an EMBL/GenBank/DDBJ whole genome shotgun (WGS) entry which is preliminary data.</text>
</comment>
<organism evidence="3 4">
    <name type="scientific">Sulfuracidifex metallicus DSM 6482 = JCM 9184</name>
    <dbReference type="NCBI Taxonomy" id="523847"/>
    <lineage>
        <taxon>Archaea</taxon>
        <taxon>Thermoproteota</taxon>
        <taxon>Thermoprotei</taxon>
        <taxon>Sulfolobales</taxon>
        <taxon>Sulfolobaceae</taxon>
        <taxon>Sulfuracidifex</taxon>
    </lineage>
</organism>
<feature type="coiled-coil region" evidence="2">
    <location>
        <begin position="198"/>
        <end position="228"/>
    </location>
</feature>
<dbReference type="InterPro" id="IPR006439">
    <property type="entry name" value="HAD-SF_hydro_IA"/>
</dbReference>
<evidence type="ECO:0000313" key="4">
    <source>
        <dbReference type="Proteomes" id="UP000470772"/>
    </source>
</evidence>
<reference evidence="3 4" key="1">
    <citation type="submission" date="2019-10" db="EMBL/GenBank/DDBJ databases">
        <title>Sequencing and Assembly of Multiple Reported Metal-Biooxidizing Members of the Extremely Thermoacidophilic Archaeal Family Sulfolobaceae.</title>
        <authorList>
            <person name="Counts J.A."/>
            <person name="Kelly R.M."/>
        </authorList>
    </citation>
    <scope>NUCLEOTIDE SEQUENCE [LARGE SCALE GENOMIC DNA]</scope>
    <source>
        <strain evidence="3 4">DSM 6482</strain>
    </source>
</reference>